<evidence type="ECO:0000313" key="1">
    <source>
        <dbReference type="EMBL" id="KAH7866286.1"/>
    </source>
</evidence>
<sequence>MQKSGNLSKNNSLRLTPQQSLRRLGLCSQVATGQHSSPVVFPEKRGKLKASRHGTVTVTSDDLKKAKREEHRIDIADEQSDLLGYEVFSGKLILDKRKTSKSNATQTSTDNVNQDAVDAKLTSKALVWGSHVLCLEDVISVSYNVGVRHFTIHTYPLKKAPRCLSCFMKIGRSRKDIRFLASSSEEAHQWVSGFADQQCFVNCLPHPLKQASDIIASDFSSESHVKCKSPPKVLVILNPRSGRGRSSKVFHGMVEPIFKLAGFKIEVVKTTSSGHARNLASSVDFSTCPDGIICVGGDGIVNEVLNGLLSRDNQKEAISIPIGIIPAGSDNSLVWTVLGVRDPISAAIAIVKGGLTATDVFTVEWIQTGVAHYGMTVSYFGFVSDVLELSERYQKRYGPLRYFVAGFLKFLCLPKYSFEVEYLPASKEAIDRDGKFSADREIVDLSDLYTDIMRRSNTDGIPRASSLSSIDSIMTPSRISGGELDTTCSSTTAITEPSEYVRGLDPKSKRLSSGRSNVVEEPEVIHPQLPLSATPNWPRTRSKSKTDKGWTGLTAKHDNTTRSSWGNTGSHDKEDISSTMSDPGPIWDAEPKWDVEPNWDLENPIELPGPSDDVETGVRREVVPRLQDNWVVTKGQFLGVLVCNHSCKTVQSLSSQVLAPKAEHDDNTLDLLLVHGSGRLRLLRFFLLLQLGRHLSLPYVEYIKVKSVKIKPGKDAHNGCGIDGELFAVNGQVTCSLLPEQCRLIGRPPTINK</sequence>
<dbReference type="Proteomes" id="UP000828048">
    <property type="component" value="Chromosome 9"/>
</dbReference>
<dbReference type="EMBL" id="CM037159">
    <property type="protein sequence ID" value="KAH7866286.1"/>
    <property type="molecule type" value="Genomic_DNA"/>
</dbReference>
<proteinExistence type="predicted"/>
<comment type="caution">
    <text evidence="1">The sequence shown here is derived from an EMBL/GenBank/DDBJ whole genome shotgun (WGS) entry which is preliminary data.</text>
</comment>
<protein>
    <submittedName>
        <fullName evidence="1">Uncharacterized protein</fullName>
    </submittedName>
</protein>
<gene>
    <name evidence="1" type="ORF">Vadar_018192</name>
</gene>
<reference evidence="1 2" key="1">
    <citation type="journal article" date="2021" name="Hortic Res">
        <title>High-quality reference genome and annotation aids understanding of berry development for evergreen blueberry (Vaccinium darrowii).</title>
        <authorList>
            <person name="Yu J."/>
            <person name="Hulse-Kemp A.M."/>
            <person name="Babiker E."/>
            <person name="Staton M."/>
        </authorList>
    </citation>
    <scope>NUCLEOTIDE SEQUENCE [LARGE SCALE GENOMIC DNA]</scope>
    <source>
        <strain evidence="2">cv. NJ 8807/NJ 8810</strain>
        <tissue evidence="1">Young leaf</tissue>
    </source>
</reference>
<organism evidence="1 2">
    <name type="scientific">Vaccinium darrowii</name>
    <dbReference type="NCBI Taxonomy" id="229202"/>
    <lineage>
        <taxon>Eukaryota</taxon>
        <taxon>Viridiplantae</taxon>
        <taxon>Streptophyta</taxon>
        <taxon>Embryophyta</taxon>
        <taxon>Tracheophyta</taxon>
        <taxon>Spermatophyta</taxon>
        <taxon>Magnoliopsida</taxon>
        <taxon>eudicotyledons</taxon>
        <taxon>Gunneridae</taxon>
        <taxon>Pentapetalae</taxon>
        <taxon>asterids</taxon>
        <taxon>Ericales</taxon>
        <taxon>Ericaceae</taxon>
        <taxon>Vaccinioideae</taxon>
        <taxon>Vaccinieae</taxon>
        <taxon>Vaccinium</taxon>
    </lineage>
</organism>
<evidence type="ECO:0000313" key="2">
    <source>
        <dbReference type="Proteomes" id="UP000828048"/>
    </source>
</evidence>
<accession>A0ACB7ZKY1</accession>
<name>A0ACB7ZKY1_9ERIC</name>
<keyword evidence="2" id="KW-1185">Reference proteome</keyword>